<accession>A0AA41FJ52</accession>
<feature type="domain" description="Helicase ATP-binding" evidence="1">
    <location>
        <begin position="12"/>
        <end position="181"/>
    </location>
</feature>
<name>A0AA41FJ52_9FIRM</name>
<dbReference type="Gene3D" id="3.40.50.300">
    <property type="entry name" value="P-loop containing nucleotide triphosphate hydrolases"/>
    <property type="match status" value="2"/>
</dbReference>
<dbReference type="AlphaFoldDB" id="A0AA41FJ52"/>
<dbReference type="InterPro" id="IPR027417">
    <property type="entry name" value="P-loop_NTPase"/>
</dbReference>
<dbReference type="SUPFAM" id="SSF52540">
    <property type="entry name" value="P-loop containing nucleoside triphosphate hydrolases"/>
    <property type="match status" value="1"/>
</dbReference>
<organism evidence="2 3">
    <name type="scientific">Enterocloster citroniae</name>
    <dbReference type="NCBI Taxonomy" id="358743"/>
    <lineage>
        <taxon>Bacteria</taxon>
        <taxon>Bacillati</taxon>
        <taxon>Bacillota</taxon>
        <taxon>Clostridia</taxon>
        <taxon>Lachnospirales</taxon>
        <taxon>Lachnospiraceae</taxon>
        <taxon>Enterocloster</taxon>
    </lineage>
</organism>
<dbReference type="GO" id="GO:0003677">
    <property type="term" value="F:DNA binding"/>
    <property type="evidence" value="ECO:0007669"/>
    <property type="project" value="InterPro"/>
</dbReference>
<comment type="caution">
    <text evidence="2">The sequence shown here is derived from an EMBL/GenBank/DDBJ whole genome shotgun (WGS) entry which is preliminary data.</text>
</comment>
<protein>
    <recommendedName>
        <fullName evidence="1">Helicase ATP-binding domain-containing protein</fullName>
    </recommendedName>
</protein>
<dbReference type="PROSITE" id="PS51192">
    <property type="entry name" value="HELICASE_ATP_BIND_1"/>
    <property type="match status" value="1"/>
</dbReference>
<proteinExistence type="predicted"/>
<reference evidence="2" key="1">
    <citation type="journal article" date="2021" name="Gut Microbes">
        <title>A synthetic consortium of 100 gut commensals modulates the composition and function in a colon model of the microbiome of elderly subjects.</title>
        <authorList>
            <person name="Perez M."/>
            <person name="Ntemiri A."/>
            <person name="Tan H."/>
            <person name="Harris H.M.B."/>
            <person name="Roager H.M."/>
            <person name="Ribiere C."/>
            <person name="O'Toole P.W."/>
        </authorList>
    </citation>
    <scope>NUCLEOTIDE SEQUENCE</scope>
    <source>
        <strain evidence="2">MCC335</strain>
    </source>
</reference>
<dbReference type="RefSeq" id="WP_215630336.1">
    <property type="nucleotide sequence ID" value="NZ_WQPS01000065.1"/>
</dbReference>
<evidence type="ECO:0000259" key="1">
    <source>
        <dbReference type="PROSITE" id="PS51192"/>
    </source>
</evidence>
<dbReference type="InterPro" id="IPR006935">
    <property type="entry name" value="Helicase/UvrB_N"/>
</dbReference>
<dbReference type="EMBL" id="WQPS01000065">
    <property type="protein sequence ID" value="MBT9812729.1"/>
    <property type="molecule type" value="Genomic_DNA"/>
</dbReference>
<dbReference type="Pfam" id="PF04851">
    <property type="entry name" value="ResIII"/>
    <property type="match status" value="1"/>
</dbReference>
<dbReference type="SMART" id="SM00487">
    <property type="entry name" value="DEXDc"/>
    <property type="match status" value="1"/>
</dbReference>
<sequence>MNFISQEVKHKVMRAAPGTVVLLNAPVGSGKTTFCIEDLWTSCRIKARNLLLLVNRAALRGQLVQKVMKRQGLEDMEVEGRGCIEFDSLTIASYQYLEMIFRNSLNPKAERIGAHQMADFSYVVCDEVHYLISDSTFSPSVTYLKHIPKAFHGAVRVYMSATLAPVRRILLQLENIHDCYEEQEFDFTKKLLPFRYIETGLRRCMVDELWQLERPVLELDAAEADFTYLRPVIFEEGMSLDNLILKEAGQGNTGKWLAFVESKEEGRRVKEALKHRGISAAFVSSDKMEADDMEVLSGVLSEGIYDVHVLLATPVLDNGVSIVDPSVSNLVISGYEAIQGIQQVGRIRLQSPGQTVRLFVCRYSAEYFNRKRHSFHMKRKTLSILKSGDQGRLVDHLMEDGGQYVKDLAVRGPKGGFYYNYFAEGALGYFINELDDNIRRLKEDEDGFIKKALAWYGLMYLEKDDLMRQRQNEAKDCLMEMLAGYEGKEMQGAAWGQFRCEFRTLYEEATNQRLCSGKGKRLVGVARLKALLPMFGYELASQVGKIYILRRRGD</sequence>
<dbReference type="InterPro" id="IPR014001">
    <property type="entry name" value="Helicase_ATP-bd"/>
</dbReference>
<evidence type="ECO:0000313" key="2">
    <source>
        <dbReference type="EMBL" id="MBT9812729.1"/>
    </source>
</evidence>
<dbReference type="GO" id="GO:0005524">
    <property type="term" value="F:ATP binding"/>
    <property type="evidence" value="ECO:0007669"/>
    <property type="project" value="InterPro"/>
</dbReference>
<dbReference type="GO" id="GO:0016787">
    <property type="term" value="F:hydrolase activity"/>
    <property type="evidence" value="ECO:0007669"/>
    <property type="project" value="InterPro"/>
</dbReference>
<dbReference type="Proteomes" id="UP000708338">
    <property type="component" value="Unassembled WGS sequence"/>
</dbReference>
<gene>
    <name evidence="2" type="ORF">GPL26_24330</name>
</gene>
<evidence type="ECO:0000313" key="3">
    <source>
        <dbReference type="Proteomes" id="UP000708338"/>
    </source>
</evidence>